<dbReference type="PROSITE" id="PS00486">
    <property type="entry name" value="DNA_MISMATCH_REPAIR_2"/>
    <property type="match status" value="1"/>
</dbReference>
<evidence type="ECO:0000256" key="15">
    <source>
        <dbReference type="SAM" id="MobiDB-lite"/>
    </source>
</evidence>
<evidence type="ECO:0000256" key="7">
    <source>
        <dbReference type="ARBA" id="ARBA00023125"/>
    </source>
</evidence>
<evidence type="ECO:0000256" key="6">
    <source>
        <dbReference type="ARBA" id="ARBA00022840"/>
    </source>
</evidence>
<evidence type="ECO:0000256" key="2">
    <source>
        <dbReference type="ARBA" id="ARBA00007094"/>
    </source>
</evidence>
<dbReference type="Gene3D" id="3.30.420.110">
    <property type="entry name" value="MutS, connector domain"/>
    <property type="match status" value="1"/>
</dbReference>
<dbReference type="GO" id="GO:0005634">
    <property type="term" value="C:nucleus"/>
    <property type="evidence" value="ECO:0007669"/>
    <property type="project" value="UniProtKB-SubCell"/>
</dbReference>
<dbReference type="InterPro" id="IPR036678">
    <property type="entry name" value="MutS_con_dom_sf"/>
</dbReference>
<evidence type="ECO:0000256" key="10">
    <source>
        <dbReference type="ARBA" id="ARBA00025373"/>
    </source>
</evidence>
<feature type="region of interest" description="Disordered" evidence="15">
    <location>
        <begin position="1"/>
        <end position="69"/>
    </location>
</feature>
<dbReference type="Proteomes" id="UP000054549">
    <property type="component" value="Unassembled WGS sequence"/>
</dbReference>
<dbReference type="GO" id="GO:0030983">
    <property type="term" value="F:mismatched DNA binding"/>
    <property type="evidence" value="ECO:0007669"/>
    <property type="project" value="InterPro"/>
</dbReference>
<dbReference type="Gene3D" id="3.40.50.300">
    <property type="entry name" value="P-loop containing nucleotide triphosphate hydrolases"/>
    <property type="match status" value="1"/>
</dbReference>
<dbReference type="Pfam" id="PF05188">
    <property type="entry name" value="MutS_II"/>
    <property type="match status" value="1"/>
</dbReference>
<evidence type="ECO:0000256" key="14">
    <source>
        <dbReference type="RuleBase" id="RU003756"/>
    </source>
</evidence>
<dbReference type="Pfam" id="PF05192">
    <property type="entry name" value="MutS_III"/>
    <property type="match status" value="1"/>
</dbReference>
<dbReference type="Gene3D" id="3.40.1170.10">
    <property type="entry name" value="DNA repair protein MutS, domain I"/>
    <property type="match status" value="1"/>
</dbReference>
<comment type="subunit">
    <text evidence="11">Heterodimer consisting of MSH2-MSH3 (MutS beta). Forms a ternary complex with MutL alpha (MLH1-PMS1).</text>
</comment>
<dbReference type="InterPro" id="IPR027417">
    <property type="entry name" value="P-loop_NTPase"/>
</dbReference>
<dbReference type="FunFam" id="3.40.1170.10:FF:000004">
    <property type="entry name" value="DNA mismatch repair protein"/>
    <property type="match status" value="1"/>
</dbReference>
<dbReference type="OrthoDB" id="121051at2759"/>
<comment type="subcellular location">
    <subcellularLocation>
        <location evidence="1">Nucleus</location>
    </subcellularLocation>
</comment>
<name>A0A0C2XI07_AMAMK</name>
<dbReference type="PANTHER" id="PTHR11361">
    <property type="entry name" value="DNA MISMATCH REPAIR PROTEIN MUTS FAMILY MEMBER"/>
    <property type="match status" value="1"/>
</dbReference>
<dbReference type="FunCoup" id="A0A0C2XI07">
    <property type="interactions" value="608"/>
</dbReference>
<comment type="similarity">
    <text evidence="2">Belongs to the DNA mismatch repair MutS family. MSH3 subfamily.</text>
</comment>
<dbReference type="Pfam" id="PF00488">
    <property type="entry name" value="MutS_V"/>
    <property type="match status" value="1"/>
</dbReference>
<dbReference type="SMART" id="SM00533">
    <property type="entry name" value="MUTSd"/>
    <property type="match status" value="1"/>
</dbReference>
<dbReference type="InterPro" id="IPR007696">
    <property type="entry name" value="DNA_mismatch_repair_MutS_core"/>
</dbReference>
<dbReference type="InterPro" id="IPR007860">
    <property type="entry name" value="DNA_mmatch_repair_MutS_con_dom"/>
</dbReference>
<evidence type="ECO:0000256" key="8">
    <source>
        <dbReference type="ARBA" id="ARBA00023204"/>
    </source>
</evidence>
<evidence type="ECO:0000256" key="13">
    <source>
        <dbReference type="ARBA" id="ARBA00073774"/>
    </source>
</evidence>
<keyword evidence="9" id="KW-0539">Nucleus</keyword>
<accession>A0A0C2XI07</accession>
<dbReference type="Gene3D" id="1.10.1420.10">
    <property type="match status" value="2"/>
</dbReference>
<dbReference type="GO" id="GO:0140664">
    <property type="term" value="F:ATP-dependent DNA damage sensor activity"/>
    <property type="evidence" value="ECO:0007669"/>
    <property type="project" value="InterPro"/>
</dbReference>
<dbReference type="SUPFAM" id="SSF48334">
    <property type="entry name" value="DNA repair protein MutS, domain III"/>
    <property type="match status" value="1"/>
</dbReference>
<dbReference type="GO" id="GO:0005524">
    <property type="term" value="F:ATP binding"/>
    <property type="evidence" value="ECO:0007669"/>
    <property type="project" value="UniProtKB-KW"/>
</dbReference>
<evidence type="ECO:0000256" key="3">
    <source>
        <dbReference type="ARBA" id="ARBA00022151"/>
    </source>
</evidence>
<feature type="domain" description="DNA mismatch repair proteins mutS family" evidence="16">
    <location>
        <begin position="879"/>
        <end position="895"/>
    </location>
</feature>
<evidence type="ECO:0000256" key="9">
    <source>
        <dbReference type="ARBA" id="ARBA00023242"/>
    </source>
</evidence>
<dbReference type="SMART" id="SM00534">
    <property type="entry name" value="MUTSac"/>
    <property type="match status" value="1"/>
</dbReference>
<dbReference type="InterPro" id="IPR000432">
    <property type="entry name" value="DNA_mismatch_repair_MutS_C"/>
</dbReference>
<keyword evidence="4 14" id="KW-0547">Nucleotide-binding</keyword>
<dbReference type="InterPro" id="IPR017261">
    <property type="entry name" value="DNA_mismatch_repair_MutS/MSH"/>
</dbReference>
<dbReference type="Pfam" id="PF05190">
    <property type="entry name" value="MutS_IV"/>
    <property type="match status" value="1"/>
</dbReference>
<dbReference type="AlphaFoldDB" id="A0A0C2XI07"/>
<dbReference type="InterPro" id="IPR036187">
    <property type="entry name" value="DNA_mismatch_repair_MutS_sf"/>
</dbReference>
<comment type="function">
    <text evidence="10">Component of the post-replicative DNA mismatch repair system (MMR). Heterodimerizes with MSH2 to form MutS beta, which binds to DNA mismatches thereby initiating DNA repair. MSH3 provides substrate-binding and substrate specificity to the complex. When bound, the MutS beta heterodimer bends the DNA helix and shields approximately 20 base pairs. Acts mainly to repair insertion-deletion loops (IDLs) from 2 to 13 nucleotides in size, but can also repair base-base and single insertion-deletion mismatches that occur during replication. After mismatch binding, forms a ternary complex with the MutL alpha heterodimer, which is thought to be responsible for directing the downstream MMR events, including strand discrimination, excision, and resynthesis. ATP binding and hydrolysis play a pivotal role in mismatch repair functions.</text>
</comment>
<evidence type="ECO:0000313" key="17">
    <source>
        <dbReference type="EMBL" id="KIL68593.1"/>
    </source>
</evidence>
<keyword evidence="5 14" id="KW-0227">DNA damage</keyword>
<evidence type="ECO:0000256" key="5">
    <source>
        <dbReference type="ARBA" id="ARBA00022763"/>
    </source>
</evidence>
<evidence type="ECO:0000256" key="11">
    <source>
        <dbReference type="ARBA" id="ARBA00025902"/>
    </source>
</evidence>
<dbReference type="GO" id="GO:0006312">
    <property type="term" value="P:mitotic recombination"/>
    <property type="evidence" value="ECO:0007669"/>
    <property type="project" value="TreeGrafter"/>
</dbReference>
<keyword evidence="8 14" id="KW-0234">DNA repair</keyword>
<dbReference type="InParanoid" id="A0A0C2XI07"/>
<protein>
    <recommendedName>
        <fullName evidence="3 13">DNA mismatch repair protein MSH3</fullName>
    </recommendedName>
    <alternativeName>
        <fullName evidence="3 13">DNA mismatch repair protein MSH3</fullName>
    </alternativeName>
    <alternativeName>
        <fullName evidence="12">MutS protein homolog 3</fullName>
    </alternativeName>
</protein>
<organism evidence="17 18">
    <name type="scientific">Amanita muscaria (strain Koide BX008)</name>
    <dbReference type="NCBI Taxonomy" id="946122"/>
    <lineage>
        <taxon>Eukaryota</taxon>
        <taxon>Fungi</taxon>
        <taxon>Dikarya</taxon>
        <taxon>Basidiomycota</taxon>
        <taxon>Agaricomycotina</taxon>
        <taxon>Agaricomycetes</taxon>
        <taxon>Agaricomycetidae</taxon>
        <taxon>Agaricales</taxon>
        <taxon>Pluteineae</taxon>
        <taxon>Amanitaceae</taxon>
        <taxon>Amanita</taxon>
    </lineage>
</organism>
<evidence type="ECO:0000256" key="12">
    <source>
        <dbReference type="ARBA" id="ARBA00029792"/>
    </source>
</evidence>
<dbReference type="InterPro" id="IPR016151">
    <property type="entry name" value="DNA_mismatch_repair_MutS_N"/>
</dbReference>
<dbReference type="Pfam" id="PF01624">
    <property type="entry name" value="MutS_I"/>
    <property type="match status" value="1"/>
</dbReference>
<dbReference type="SUPFAM" id="SSF55271">
    <property type="entry name" value="DNA repair protein MutS, domain I"/>
    <property type="match status" value="1"/>
</dbReference>
<gene>
    <name evidence="17" type="ORF">M378DRAFT_8640</name>
</gene>
<proteinExistence type="inferred from homology"/>
<dbReference type="STRING" id="946122.A0A0C2XI07"/>
<keyword evidence="18" id="KW-1185">Reference proteome</keyword>
<evidence type="ECO:0000256" key="1">
    <source>
        <dbReference type="ARBA" id="ARBA00004123"/>
    </source>
</evidence>
<dbReference type="InterPro" id="IPR007861">
    <property type="entry name" value="DNA_mismatch_repair_MutS_clamp"/>
</dbReference>
<reference evidence="17 18" key="1">
    <citation type="submission" date="2014-04" db="EMBL/GenBank/DDBJ databases">
        <title>Evolutionary Origins and Diversification of the Mycorrhizal Mutualists.</title>
        <authorList>
            <consortium name="DOE Joint Genome Institute"/>
            <consortium name="Mycorrhizal Genomics Consortium"/>
            <person name="Kohler A."/>
            <person name="Kuo A."/>
            <person name="Nagy L.G."/>
            <person name="Floudas D."/>
            <person name="Copeland A."/>
            <person name="Barry K.W."/>
            <person name="Cichocki N."/>
            <person name="Veneault-Fourrey C."/>
            <person name="LaButti K."/>
            <person name="Lindquist E.A."/>
            <person name="Lipzen A."/>
            <person name="Lundell T."/>
            <person name="Morin E."/>
            <person name="Murat C."/>
            <person name="Riley R."/>
            <person name="Ohm R."/>
            <person name="Sun H."/>
            <person name="Tunlid A."/>
            <person name="Henrissat B."/>
            <person name="Grigoriev I.V."/>
            <person name="Hibbett D.S."/>
            <person name="Martin F."/>
        </authorList>
    </citation>
    <scope>NUCLEOTIDE SEQUENCE [LARGE SCALE GENOMIC DNA]</scope>
    <source>
        <strain evidence="17 18">Koide BX008</strain>
    </source>
</reference>
<evidence type="ECO:0000313" key="18">
    <source>
        <dbReference type="Proteomes" id="UP000054549"/>
    </source>
</evidence>
<sequence>MTQPTISAFFKRSPSKQKRTLSPIDLTTDGESPENEHLSKRFKASQPSPSRPFEQWSFAPSKESHSEISPVEVLQMRTERHEAFKKKFLQADTPSPCADHAIHMQDKEEEESEQDINILTGKQATVNIPRTKKRKEIGPSGQPYTPLELQVLQLKKENPRTVLMIEVGYKYKFFGDDAKVASKELGMVAYTDRNFLVASIPTERRDVHLKKLLSQGYKVGIVGQVETAALKKVGTNRNAPFERQLLHLYTAATFVDKVGSLDDMERFSPPLLLCLIEERIQSRQNDVRFGFVTVCPSTGDVVWDDFEDTPMRIELETRLAHTTPTEFLLPAAGLSEPTKKLLSHFASSSMAGKNIRTENFDSVVSYDDAFDYVSDFYVSKRHSSNASESVRSGNQMARVVDFPKRVTIALAHILKHLSTLGIAEALLETEFFDQFTSRVHMLLAANTLSNLEVFRNETDFTVKGSLLWVLDNTRTKFGARMLKHWISRPLVDKRALQERASAVEEILESSNTKLHVLRDILKDLPDLAKGLCRIQYGQCTPEELAVLLPALNKVANAFIPVLEPAMVGFKSEILNNVIFSLPKIKESVKEILDAIVLEKASQGEKESLWSDPERYPAINDTEFAIRHVEAELTDELRKEFYKVRKLLRLPSLQWMTIAGDEYIIELNRRERRPIPDTWILHTKTKTKERYRTPEVVEKLMERTRYQEILQGEANKAYHSFLQEMSSKHYTALREAVTQLATADCIISFAHVALRNNYVRPELTESDVLEIVDGRHPMIEALRHDPFVPNSINMGEGAPRSKIITGPNMGGLSSSVRMVALIAIMAQVGSYVPATSVKMGLLDSILTRMGASDDLAKGQSTFMVEMSETRDILSTATSKSLVILDELGRGTSTFDGMAIADAVLHQLVETTKCKTLFITHYPLVASSLECRFPRDVENLHMDFEAQTRIDGKREVTFLYRLVKGLVSESFGIECGRLAGLPESVLGAAVSRASNMQTMIRQRTKYNRLRNLASLLNLCLTTSSSAEVVLKELKYHLELLRMSEDSEQFD</sequence>
<keyword evidence="7 14" id="KW-0238">DNA-binding</keyword>
<dbReference type="PANTHER" id="PTHR11361:SF122">
    <property type="entry name" value="DNA MISMATCH REPAIR PROTEIN MSH3"/>
    <property type="match status" value="1"/>
</dbReference>
<dbReference type="HOGENOM" id="CLU_002472_0_2_1"/>
<evidence type="ECO:0000259" key="16">
    <source>
        <dbReference type="PROSITE" id="PS00486"/>
    </source>
</evidence>
<evidence type="ECO:0000256" key="4">
    <source>
        <dbReference type="ARBA" id="ARBA00022741"/>
    </source>
</evidence>
<dbReference type="EMBL" id="KN818228">
    <property type="protein sequence ID" value="KIL68593.1"/>
    <property type="molecule type" value="Genomic_DNA"/>
</dbReference>
<dbReference type="PIRSF" id="PIRSF037677">
    <property type="entry name" value="DNA_mis_repair_Msh6"/>
    <property type="match status" value="1"/>
</dbReference>
<dbReference type="SUPFAM" id="SSF52540">
    <property type="entry name" value="P-loop containing nucleoside triphosphate hydrolases"/>
    <property type="match status" value="1"/>
</dbReference>
<dbReference type="InterPro" id="IPR007695">
    <property type="entry name" value="DNA_mismatch_repair_MutS-lik_N"/>
</dbReference>
<dbReference type="InterPro" id="IPR045076">
    <property type="entry name" value="MutS"/>
</dbReference>
<dbReference type="NCBIfam" id="NF003810">
    <property type="entry name" value="PRK05399.1"/>
    <property type="match status" value="1"/>
</dbReference>
<dbReference type="GO" id="GO:0006298">
    <property type="term" value="P:mismatch repair"/>
    <property type="evidence" value="ECO:0007669"/>
    <property type="project" value="InterPro"/>
</dbReference>
<keyword evidence="6" id="KW-0067">ATP-binding</keyword>